<name>A0A553PA19_TIGCA</name>
<gene>
    <name evidence="2" type="ORF">TCAL_09761</name>
</gene>
<feature type="compositionally biased region" description="Low complexity" evidence="1">
    <location>
        <begin position="940"/>
        <end position="962"/>
    </location>
</feature>
<feature type="region of interest" description="Disordered" evidence="1">
    <location>
        <begin position="1"/>
        <end position="127"/>
    </location>
</feature>
<feature type="compositionally biased region" description="Polar residues" evidence="1">
    <location>
        <begin position="865"/>
        <end position="876"/>
    </location>
</feature>
<feature type="compositionally biased region" description="Low complexity" evidence="1">
    <location>
        <begin position="11"/>
        <end position="24"/>
    </location>
</feature>
<protein>
    <submittedName>
        <fullName evidence="2">Uncharacterized protein</fullName>
    </submittedName>
</protein>
<evidence type="ECO:0000313" key="3">
    <source>
        <dbReference type="Proteomes" id="UP000318571"/>
    </source>
</evidence>
<feature type="compositionally biased region" description="Low complexity" evidence="1">
    <location>
        <begin position="660"/>
        <end position="672"/>
    </location>
</feature>
<keyword evidence="3" id="KW-1185">Reference proteome</keyword>
<accession>A0A553PA19</accession>
<proteinExistence type="predicted"/>
<feature type="region of interest" description="Disordered" evidence="1">
    <location>
        <begin position="641"/>
        <end position="970"/>
    </location>
</feature>
<feature type="region of interest" description="Disordered" evidence="1">
    <location>
        <begin position="328"/>
        <end position="371"/>
    </location>
</feature>
<feature type="compositionally biased region" description="Low complexity" evidence="1">
    <location>
        <begin position="562"/>
        <end position="574"/>
    </location>
</feature>
<dbReference type="Proteomes" id="UP000318571">
    <property type="component" value="Chromosome 2"/>
</dbReference>
<feature type="compositionally biased region" description="Polar residues" evidence="1">
    <location>
        <begin position="49"/>
        <end position="59"/>
    </location>
</feature>
<comment type="caution">
    <text evidence="2">The sequence shown here is derived from an EMBL/GenBank/DDBJ whole genome shotgun (WGS) entry which is preliminary data.</text>
</comment>
<evidence type="ECO:0000256" key="1">
    <source>
        <dbReference type="SAM" id="MobiDB-lite"/>
    </source>
</evidence>
<feature type="compositionally biased region" description="Low complexity" evidence="1">
    <location>
        <begin position="823"/>
        <end position="832"/>
    </location>
</feature>
<evidence type="ECO:0000313" key="2">
    <source>
        <dbReference type="EMBL" id="TRY74535.1"/>
    </source>
</evidence>
<feature type="compositionally biased region" description="Polar residues" evidence="1">
    <location>
        <begin position="104"/>
        <end position="121"/>
    </location>
</feature>
<feature type="compositionally biased region" description="Low complexity" evidence="1">
    <location>
        <begin position="91"/>
        <end position="103"/>
    </location>
</feature>
<dbReference type="EMBL" id="VCGU01000005">
    <property type="protein sequence ID" value="TRY74535.1"/>
    <property type="molecule type" value="Genomic_DNA"/>
</dbReference>
<feature type="region of interest" description="Disordered" evidence="1">
    <location>
        <begin position="556"/>
        <end position="614"/>
    </location>
</feature>
<sequence>MGEREREVDESLLSSDAGGDDSSSVPPLHPSYPWVQMALPGGGIVSVPLASTSNPRQQGSSSSRATPKAPPPSTSSQIIDLGDSLNHQSNLSSSLSGLGSGSSARIQSPDSVHDNLPSSGAQRGGFGLDGTCSSSLGKPDLLTVNAGEPVTHFNLDQLLEIVQSFQLDTTLAGNEDMASHNLQLALANPPTDSPIVKHSQDGLDLGTSCDCKPCDTLSEVVDSSGNGGEVQPRETHSCPSSPTETDCSSGFSTLRRRSVTLTEKIRTSKDGSKTQVVRQYGCNTSSAKEPQSVTYQQNAFVYINGKMEENQMGSQSFPSLLPITATSPMASTSASMGPGHATLPRSATEAASSNSGGGWTTTSTTKANRNASSSSYRGHIVRLNSIEPNTVMFSTKDYPLLSDITVPEIIDELEKQFEDKLNDLQGVRLVANNVYICLSKKESLQHLTTYGFYVRGIPIKVVDITNDSVVICLTGVPHYITDATITMLVSTFGISIGEVERRFYKGIDTGERFVRLKPRAHTQVPDFVTVGGCKILIRVLNQDEICEPYTLQSAATVRDSEQSTSHPNSSSSTTYRTGTQTGAMSGPKSRAKPGHCNGTVNSPPSSGEVPQPPALSSTCIPFSSCSLTSSRTEMISTGVTGLLSTPVAPPQPPLTSSFRDSNSGADNSSNSSVPASPKIGRSLRSRIGAVISRSPPDKSTSNNTNGHGGSGLNGGGNAAGGGTDEVDFSTNSYMPGESLDIPTLSPPPYKAPSSNGSTSSVVTGASNGHPNSSSTLSRLRGSSSIGETVDTKKASKESSGGGGLASSLRKYTHSQQYKLPKTSDSSNSLTSSMAGGKTSIEAVRDGSNNNNNKRASVVFEEPGSGPTSTRITSKTVNGILRKGSGPGDEIVANADPPRTSSKARRKDHHRKSASKSNRSSKQGPVEGLTENGEDHRSSRSRSNSTKSSSKNNASNNKESSNSDAKKSQKDLALTRDLPWCGCWGNGCL</sequence>
<feature type="region of interest" description="Disordered" evidence="1">
    <location>
        <begin position="222"/>
        <end position="250"/>
    </location>
</feature>
<feature type="compositionally biased region" description="Basic residues" evidence="1">
    <location>
        <begin position="901"/>
        <end position="913"/>
    </location>
</feature>
<organism evidence="2 3">
    <name type="scientific">Tigriopus californicus</name>
    <name type="common">Marine copepod</name>
    <dbReference type="NCBI Taxonomy" id="6832"/>
    <lineage>
        <taxon>Eukaryota</taxon>
        <taxon>Metazoa</taxon>
        <taxon>Ecdysozoa</taxon>
        <taxon>Arthropoda</taxon>
        <taxon>Crustacea</taxon>
        <taxon>Multicrustacea</taxon>
        <taxon>Hexanauplia</taxon>
        <taxon>Copepoda</taxon>
        <taxon>Harpacticoida</taxon>
        <taxon>Harpacticidae</taxon>
        <taxon>Tigriopus</taxon>
    </lineage>
</organism>
<dbReference type="AlphaFoldDB" id="A0A553PA19"/>
<feature type="compositionally biased region" description="Low complexity" evidence="1">
    <location>
        <begin position="751"/>
        <end position="784"/>
    </location>
</feature>
<reference evidence="2 3" key="1">
    <citation type="journal article" date="2018" name="Nat. Ecol. Evol.">
        <title>Genomic signatures of mitonuclear coevolution across populations of Tigriopus californicus.</title>
        <authorList>
            <person name="Barreto F.S."/>
            <person name="Watson E.T."/>
            <person name="Lima T.G."/>
            <person name="Willett C.S."/>
            <person name="Edmands S."/>
            <person name="Li W."/>
            <person name="Burton R.S."/>
        </authorList>
    </citation>
    <scope>NUCLEOTIDE SEQUENCE [LARGE SCALE GENOMIC DNA]</scope>
    <source>
        <strain evidence="2 3">San Diego</strain>
    </source>
</reference>
<feature type="compositionally biased region" description="Polar residues" evidence="1">
    <location>
        <begin position="237"/>
        <end position="250"/>
    </location>
</feature>
<feature type="compositionally biased region" description="Gly residues" evidence="1">
    <location>
        <begin position="706"/>
        <end position="723"/>
    </location>
</feature>